<dbReference type="CDD" id="cd01433">
    <property type="entry name" value="Ribosomal_L16_L10e"/>
    <property type="match status" value="1"/>
</dbReference>
<name>A0A955L088_9BACT</name>
<dbReference type="SUPFAM" id="SSF54686">
    <property type="entry name" value="Ribosomal protein L16p/L10e"/>
    <property type="match status" value="1"/>
</dbReference>
<proteinExistence type="inferred from homology"/>
<evidence type="ECO:0000256" key="2">
    <source>
        <dbReference type="ARBA" id="ARBA00022555"/>
    </source>
</evidence>
<dbReference type="InterPro" id="IPR000114">
    <property type="entry name" value="Ribosomal_uL16_bact-type"/>
</dbReference>
<evidence type="ECO:0000256" key="7">
    <source>
        <dbReference type="RuleBase" id="RU004413"/>
    </source>
</evidence>
<dbReference type="Gene3D" id="3.90.1170.10">
    <property type="entry name" value="Ribosomal protein L10e/L16"/>
    <property type="match status" value="1"/>
</dbReference>
<dbReference type="GO" id="GO:0022625">
    <property type="term" value="C:cytosolic large ribosomal subunit"/>
    <property type="evidence" value="ECO:0007669"/>
    <property type="project" value="TreeGrafter"/>
</dbReference>
<keyword evidence="6 8" id="KW-0699">rRNA-binding</keyword>
<organism evidence="9 10">
    <name type="scientific">Candidatus Dojkabacteria bacterium</name>
    <dbReference type="NCBI Taxonomy" id="2099670"/>
    <lineage>
        <taxon>Bacteria</taxon>
        <taxon>Candidatus Dojkabacteria</taxon>
    </lineage>
</organism>
<comment type="caution">
    <text evidence="9">The sequence shown here is derived from an EMBL/GenBank/DDBJ whole genome shotgun (WGS) entry which is preliminary data.</text>
</comment>
<gene>
    <name evidence="6 9" type="primary">rplP</name>
    <name evidence="9" type="ORF">KC640_02125</name>
</gene>
<dbReference type="InterPro" id="IPR047873">
    <property type="entry name" value="Ribosomal_uL16"/>
</dbReference>
<comment type="similarity">
    <text evidence="1 6 7">Belongs to the universal ribosomal protein uL16 family.</text>
</comment>
<evidence type="ECO:0000256" key="3">
    <source>
        <dbReference type="ARBA" id="ARBA00022980"/>
    </source>
</evidence>
<evidence type="ECO:0000256" key="8">
    <source>
        <dbReference type="RuleBase" id="RU004414"/>
    </source>
</evidence>
<evidence type="ECO:0000256" key="1">
    <source>
        <dbReference type="ARBA" id="ARBA00008931"/>
    </source>
</evidence>
<accession>A0A955L088</accession>
<dbReference type="InterPro" id="IPR036920">
    <property type="entry name" value="Ribosomal_uL16_sf"/>
</dbReference>
<dbReference type="AlphaFoldDB" id="A0A955L088"/>
<dbReference type="HAMAP" id="MF_01342">
    <property type="entry name" value="Ribosomal_uL16"/>
    <property type="match status" value="1"/>
</dbReference>
<dbReference type="FunFam" id="3.90.1170.10:FF:000001">
    <property type="entry name" value="50S ribosomal protein L16"/>
    <property type="match status" value="1"/>
</dbReference>
<sequence length="134" mass="15166">MQPKKRKHKKEFRGKMRGVAWRGSDVTFGEYGLQALDRGWITGRQIEAARRTVARATKRKGKVWIQIFPHKPVTEKSSEVTRGAGKGEVAYYVAVVKPGRILMELGGLDEATSMESLRLAAQKFPIKTRVVKKR</sequence>
<dbReference type="PRINTS" id="PR00060">
    <property type="entry name" value="RIBOSOMALL16"/>
</dbReference>
<keyword evidence="2 6" id="KW-0820">tRNA-binding</keyword>
<keyword evidence="3 6" id="KW-0689">Ribosomal protein</keyword>
<dbReference type="Pfam" id="PF00252">
    <property type="entry name" value="Ribosomal_L16"/>
    <property type="match status" value="1"/>
</dbReference>
<dbReference type="PANTHER" id="PTHR12220">
    <property type="entry name" value="50S/60S RIBOSOMAL PROTEIN L16"/>
    <property type="match status" value="1"/>
</dbReference>
<keyword evidence="4 6" id="KW-0687">Ribonucleoprotein</keyword>
<evidence type="ECO:0000313" key="9">
    <source>
        <dbReference type="EMBL" id="MCA9379201.1"/>
    </source>
</evidence>
<dbReference type="GO" id="GO:0006412">
    <property type="term" value="P:translation"/>
    <property type="evidence" value="ECO:0007669"/>
    <property type="project" value="UniProtKB-UniRule"/>
</dbReference>
<dbReference type="NCBIfam" id="TIGR01164">
    <property type="entry name" value="rplP_bact"/>
    <property type="match status" value="1"/>
</dbReference>
<protein>
    <recommendedName>
        <fullName evidence="5 6">Large ribosomal subunit protein uL16</fullName>
    </recommendedName>
</protein>
<evidence type="ECO:0000256" key="4">
    <source>
        <dbReference type="ARBA" id="ARBA00023274"/>
    </source>
</evidence>
<dbReference type="InterPro" id="IPR016180">
    <property type="entry name" value="Ribosomal_uL16_dom"/>
</dbReference>
<evidence type="ECO:0000256" key="5">
    <source>
        <dbReference type="ARBA" id="ARBA00035198"/>
    </source>
</evidence>
<dbReference type="PANTHER" id="PTHR12220:SF13">
    <property type="entry name" value="LARGE RIBOSOMAL SUBUNIT PROTEIN UL16M"/>
    <property type="match status" value="1"/>
</dbReference>
<dbReference type="GO" id="GO:0000049">
    <property type="term" value="F:tRNA binding"/>
    <property type="evidence" value="ECO:0007669"/>
    <property type="project" value="UniProtKB-KW"/>
</dbReference>
<dbReference type="EMBL" id="JAGQLI010000109">
    <property type="protein sequence ID" value="MCA9379201.1"/>
    <property type="molecule type" value="Genomic_DNA"/>
</dbReference>
<reference evidence="9" key="2">
    <citation type="journal article" date="2021" name="Microbiome">
        <title>Successional dynamics and alternative stable states in a saline activated sludge microbial community over 9 years.</title>
        <authorList>
            <person name="Wang Y."/>
            <person name="Ye J."/>
            <person name="Ju F."/>
            <person name="Liu L."/>
            <person name="Boyd J.A."/>
            <person name="Deng Y."/>
            <person name="Parks D.H."/>
            <person name="Jiang X."/>
            <person name="Yin X."/>
            <person name="Woodcroft B.J."/>
            <person name="Tyson G.W."/>
            <person name="Hugenholtz P."/>
            <person name="Polz M.F."/>
            <person name="Zhang T."/>
        </authorList>
    </citation>
    <scope>NUCLEOTIDE SEQUENCE</scope>
    <source>
        <strain evidence="9">HKST-UBA12</strain>
    </source>
</reference>
<dbReference type="GO" id="GO:0019843">
    <property type="term" value="F:rRNA binding"/>
    <property type="evidence" value="ECO:0007669"/>
    <property type="project" value="UniProtKB-UniRule"/>
</dbReference>
<comment type="subunit">
    <text evidence="6 8">Part of the 50S ribosomal subunit.</text>
</comment>
<evidence type="ECO:0000313" key="10">
    <source>
        <dbReference type="Proteomes" id="UP000760819"/>
    </source>
</evidence>
<evidence type="ECO:0000256" key="6">
    <source>
        <dbReference type="HAMAP-Rule" id="MF_01342"/>
    </source>
</evidence>
<keyword evidence="6 8" id="KW-0694">RNA-binding</keyword>
<comment type="function">
    <text evidence="6 8">Binds 23S rRNA and is also seen to make contacts with the A and possibly P site tRNAs.</text>
</comment>
<dbReference type="Proteomes" id="UP000760819">
    <property type="component" value="Unassembled WGS sequence"/>
</dbReference>
<dbReference type="GO" id="GO:0003735">
    <property type="term" value="F:structural constituent of ribosome"/>
    <property type="evidence" value="ECO:0007669"/>
    <property type="project" value="InterPro"/>
</dbReference>
<reference evidence="9" key="1">
    <citation type="submission" date="2020-04" db="EMBL/GenBank/DDBJ databases">
        <authorList>
            <person name="Zhang T."/>
        </authorList>
    </citation>
    <scope>NUCLEOTIDE SEQUENCE</scope>
    <source>
        <strain evidence="9">HKST-UBA12</strain>
    </source>
</reference>